<dbReference type="FunFam" id="3.30.1380.20:FF:000002">
    <property type="entry name" value="Trafficking protein particle complex subunit"/>
    <property type="match status" value="1"/>
</dbReference>
<dbReference type="SUPFAM" id="SSF111126">
    <property type="entry name" value="Ligand-binding domain in the NO signalling and Golgi transport"/>
    <property type="match status" value="1"/>
</dbReference>
<dbReference type="CDD" id="cd14943">
    <property type="entry name" value="TRAPPC5_Trs31"/>
    <property type="match status" value="1"/>
</dbReference>
<dbReference type="Gene3D" id="3.30.1380.20">
    <property type="entry name" value="Trafficking protein particle complex subunit 3"/>
    <property type="match status" value="1"/>
</dbReference>
<dbReference type="InterPro" id="IPR024096">
    <property type="entry name" value="NO_sig/Golgi_transp_ligand-bd"/>
</dbReference>
<evidence type="ECO:0000256" key="2">
    <source>
        <dbReference type="ARBA" id="ARBA00006218"/>
    </source>
</evidence>
<keyword evidence="3 7" id="KW-0813">Transport</keyword>
<dbReference type="PIRSF" id="PIRSF017479">
    <property type="entry name" value="TRAPP_I_complex_Trs31"/>
    <property type="match status" value="1"/>
</dbReference>
<gene>
    <name evidence="8" type="ORF">ROZALSC1DRAFT_11401</name>
</gene>
<dbReference type="Pfam" id="PF04051">
    <property type="entry name" value="TRAPP"/>
    <property type="match status" value="1"/>
</dbReference>
<comment type="subcellular location">
    <subcellularLocation>
        <location evidence="1">Endoplasmic reticulum</location>
    </subcellularLocation>
    <subcellularLocation>
        <location evidence="7">Golgi apparatus</location>
        <location evidence="7">cis-Golgi network</location>
    </subcellularLocation>
</comment>
<organism evidence="8 9">
    <name type="scientific">Rozella allomycis (strain CSF55)</name>
    <dbReference type="NCBI Taxonomy" id="988480"/>
    <lineage>
        <taxon>Eukaryota</taxon>
        <taxon>Fungi</taxon>
        <taxon>Fungi incertae sedis</taxon>
        <taxon>Cryptomycota</taxon>
        <taxon>Cryptomycota incertae sedis</taxon>
        <taxon>Rozella</taxon>
    </lineage>
</organism>
<evidence type="ECO:0000256" key="3">
    <source>
        <dbReference type="ARBA" id="ARBA00022448"/>
    </source>
</evidence>
<evidence type="ECO:0000256" key="7">
    <source>
        <dbReference type="PIRNR" id="PIRNR017479"/>
    </source>
</evidence>
<accession>A0A4P9YP17</accession>
<dbReference type="PANTHER" id="PTHR20902">
    <property type="entry name" value="41-2 PROTEIN ANTIGEN-RELATED"/>
    <property type="match status" value="1"/>
</dbReference>
<protein>
    <recommendedName>
        <fullName evidence="7">Trafficking protein particle complex subunit</fullName>
    </recommendedName>
</protein>
<evidence type="ECO:0000256" key="1">
    <source>
        <dbReference type="ARBA" id="ARBA00004240"/>
    </source>
</evidence>
<proteinExistence type="inferred from homology"/>
<dbReference type="EMBL" id="ML004953">
    <property type="protein sequence ID" value="RKP21457.1"/>
    <property type="molecule type" value="Genomic_DNA"/>
</dbReference>
<dbReference type="GO" id="GO:1990071">
    <property type="term" value="C:TRAPPII protein complex"/>
    <property type="evidence" value="ECO:0007669"/>
    <property type="project" value="TreeGrafter"/>
</dbReference>
<comment type="similarity">
    <text evidence="2 7">Belongs to the TRAPP small subunits family. BET3 subfamily.</text>
</comment>
<evidence type="ECO:0000313" key="8">
    <source>
        <dbReference type="EMBL" id="RKP21457.1"/>
    </source>
</evidence>
<dbReference type="InterPro" id="IPR016696">
    <property type="entry name" value="TRAPP-I_su5"/>
</dbReference>
<reference evidence="9" key="1">
    <citation type="journal article" date="2018" name="Nat. Microbiol.">
        <title>Leveraging single-cell genomics to expand the fungal tree of life.</title>
        <authorList>
            <person name="Ahrendt S.R."/>
            <person name="Quandt C.A."/>
            <person name="Ciobanu D."/>
            <person name="Clum A."/>
            <person name="Salamov A."/>
            <person name="Andreopoulos B."/>
            <person name="Cheng J.F."/>
            <person name="Woyke T."/>
            <person name="Pelin A."/>
            <person name="Henrissat B."/>
            <person name="Reynolds N.K."/>
            <person name="Benny G.L."/>
            <person name="Smith M.E."/>
            <person name="James T.Y."/>
            <person name="Grigoriev I.V."/>
        </authorList>
    </citation>
    <scope>NUCLEOTIDE SEQUENCE [LARGE SCALE GENOMIC DNA]</scope>
    <source>
        <strain evidence="9">CSF55</strain>
    </source>
</reference>
<dbReference type="GO" id="GO:1990072">
    <property type="term" value="C:TRAPPIII protein complex"/>
    <property type="evidence" value="ECO:0007669"/>
    <property type="project" value="TreeGrafter"/>
</dbReference>
<sequence length="160" mass="18684">MVQYVQKRVSGIQDFEKRLNNFGKNIGIRYIEIFYWRDKLTIRRENRIIPLLSFINTLIWKSLSGKPADSLEKSTENEDEYMITDNDPWTHRFISMPKDLHQLNCGAIMAGIIESILEGANFPCKVSAHTVPIEGFPNRTTYLIKFDQMVIERQKLLEST</sequence>
<evidence type="ECO:0000313" key="9">
    <source>
        <dbReference type="Proteomes" id="UP000281549"/>
    </source>
</evidence>
<evidence type="ECO:0000256" key="6">
    <source>
        <dbReference type="ARBA" id="ARBA00023034"/>
    </source>
</evidence>
<keyword evidence="4 7" id="KW-0256">Endoplasmic reticulum</keyword>
<evidence type="ECO:0000256" key="5">
    <source>
        <dbReference type="ARBA" id="ARBA00022892"/>
    </source>
</evidence>
<comment type="subunit">
    <text evidence="7">Part of the multisubunit TRAPP (transport protein particle) complex.</text>
</comment>
<dbReference type="PANTHER" id="PTHR20902:SF0">
    <property type="entry name" value="TRAFFICKING PROTEIN PARTICLE COMPLEX SUBUNIT 5"/>
    <property type="match status" value="1"/>
</dbReference>
<keyword evidence="5 7" id="KW-0931">ER-Golgi transport</keyword>
<keyword evidence="6 7" id="KW-0333">Golgi apparatus</keyword>
<dbReference type="GO" id="GO:0005783">
    <property type="term" value="C:endoplasmic reticulum"/>
    <property type="evidence" value="ECO:0007669"/>
    <property type="project" value="UniProtKB-SubCell"/>
</dbReference>
<dbReference type="AlphaFoldDB" id="A0A4P9YP17"/>
<dbReference type="GO" id="GO:0006888">
    <property type="term" value="P:endoplasmic reticulum to Golgi vesicle-mediated transport"/>
    <property type="evidence" value="ECO:0007669"/>
    <property type="project" value="TreeGrafter"/>
</dbReference>
<name>A0A4P9YP17_ROZAC</name>
<dbReference type="InterPro" id="IPR007194">
    <property type="entry name" value="TRAPP_component"/>
</dbReference>
<dbReference type="Proteomes" id="UP000281549">
    <property type="component" value="Unassembled WGS sequence"/>
</dbReference>
<dbReference type="GO" id="GO:1990070">
    <property type="term" value="C:TRAPPI protein complex"/>
    <property type="evidence" value="ECO:0007669"/>
    <property type="project" value="TreeGrafter"/>
</dbReference>
<evidence type="ECO:0000256" key="4">
    <source>
        <dbReference type="ARBA" id="ARBA00022824"/>
    </source>
</evidence>